<keyword evidence="1" id="KW-1133">Transmembrane helix</keyword>
<evidence type="ECO:0000256" key="1">
    <source>
        <dbReference type="SAM" id="Phobius"/>
    </source>
</evidence>
<dbReference type="RefSeq" id="WP_092996122.1">
    <property type="nucleotide sequence ID" value="NZ_FMWD01000005.1"/>
</dbReference>
<feature type="transmembrane region" description="Helical" evidence="1">
    <location>
        <begin position="165"/>
        <end position="183"/>
    </location>
</feature>
<feature type="transmembrane region" description="Helical" evidence="1">
    <location>
        <begin position="122"/>
        <end position="144"/>
    </location>
</feature>
<organism evidence="2 3">
    <name type="scientific">Thiohalomonas denitrificans</name>
    <dbReference type="NCBI Taxonomy" id="415747"/>
    <lineage>
        <taxon>Bacteria</taxon>
        <taxon>Pseudomonadati</taxon>
        <taxon>Pseudomonadota</taxon>
        <taxon>Gammaproteobacteria</taxon>
        <taxon>Thiohalomonadales</taxon>
        <taxon>Thiohalomonadaceae</taxon>
        <taxon>Thiohalomonas</taxon>
    </lineage>
</organism>
<feature type="transmembrane region" description="Helical" evidence="1">
    <location>
        <begin position="189"/>
        <end position="213"/>
    </location>
</feature>
<dbReference type="AlphaFoldDB" id="A0A1G5QE39"/>
<dbReference type="InterPro" id="IPR036197">
    <property type="entry name" value="NarG-like_sf"/>
</dbReference>
<dbReference type="SUPFAM" id="SSF103501">
    <property type="entry name" value="Respiratory nitrate reductase 1 gamma chain"/>
    <property type="match status" value="1"/>
</dbReference>
<dbReference type="OrthoDB" id="9775193at2"/>
<keyword evidence="1" id="KW-0472">Membrane</keyword>
<dbReference type="STRING" id="415747.SAMN03097708_01991"/>
<gene>
    <name evidence="2" type="ORF">SAMN03097708_01991</name>
</gene>
<sequence length="263" mass="29084">MLTTNPFSELYTLVPPPAMQSYVIVMLLLVVAGTVVDVMHKKSAKYFFQAGVKSREARTREVGGGEKASIALKTAAYDVLASGEFCNQRRRIAHLLTMYGFVLFLISTFVMVFTAADAVTSAIWPLLWYLGALMVAGGGYWFWFNIRVDVAAEGNPWYRVSRADLFVLSLLGSTTFAILWGAVQAGAGVGFWSMLFFALFIIASTVLFGSVPWSKFAHMFFKPAAAYQRHLGEADGSRQNLPPPADKPEQFGLGIKREAPRHY</sequence>
<evidence type="ECO:0000313" key="2">
    <source>
        <dbReference type="EMBL" id="SCZ60133.1"/>
    </source>
</evidence>
<feature type="transmembrane region" description="Helical" evidence="1">
    <location>
        <begin position="20"/>
        <end position="39"/>
    </location>
</feature>
<dbReference type="Proteomes" id="UP000199648">
    <property type="component" value="Unassembled WGS sequence"/>
</dbReference>
<dbReference type="EMBL" id="FMWD01000005">
    <property type="protein sequence ID" value="SCZ60133.1"/>
    <property type="molecule type" value="Genomic_DNA"/>
</dbReference>
<keyword evidence="3" id="KW-1185">Reference proteome</keyword>
<evidence type="ECO:0000313" key="3">
    <source>
        <dbReference type="Proteomes" id="UP000199648"/>
    </source>
</evidence>
<protein>
    <recommendedName>
        <fullName evidence="4">Adenylyl-sulfate reductase</fullName>
    </recommendedName>
</protein>
<keyword evidence="1" id="KW-0812">Transmembrane</keyword>
<accession>A0A1G5QE39</accession>
<proteinExistence type="predicted"/>
<feature type="transmembrane region" description="Helical" evidence="1">
    <location>
        <begin position="96"/>
        <end position="116"/>
    </location>
</feature>
<evidence type="ECO:0008006" key="4">
    <source>
        <dbReference type="Google" id="ProtNLM"/>
    </source>
</evidence>
<reference evidence="2 3" key="1">
    <citation type="submission" date="2016-10" db="EMBL/GenBank/DDBJ databases">
        <authorList>
            <person name="de Groot N.N."/>
        </authorList>
    </citation>
    <scope>NUCLEOTIDE SEQUENCE [LARGE SCALE GENOMIC DNA]</scope>
    <source>
        <strain evidence="2 3">HLD2</strain>
    </source>
</reference>
<name>A0A1G5QE39_9GAMM</name>